<dbReference type="PROSITE" id="PS50932">
    <property type="entry name" value="HTH_LACI_2"/>
    <property type="match status" value="1"/>
</dbReference>
<dbReference type="Proteomes" id="UP000806528">
    <property type="component" value="Unassembled WGS sequence"/>
</dbReference>
<evidence type="ECO:0000313" key="6">
    <source>
        <dbReference type="EMBL" id="MBE2999742.1"/>
    </source>
</evidence>
<evidence type="ECO:0000256" key="1">
    <source>
        <dbReference type="ARBA" id="ARBA00022491"/>
    </source>
</evidence>
<dbReference type="InterPro" id="IPR046335">
    <property type="entry name" value="LacI/GalR-like_sensor"/>
</dbReference>
<dbReference type="Pfam" id="PF00356">
    <property type="entry name" value="LacI"/>
    <property type="match status" value="1"/>
</dbReference>
<dbReference type="CDD" id="cd01392">
    <property type="entry name" value="HTH_LacI"/>
    <property type="match status" value="1"/>
</dbReference>
<gene>
    <name evidence="6" type="ORF">IDM40_13625</name>
</gene>
<keyword evidence="7" id="KW-1185">Reference proteome</keyword>
<keyword evidence="4" id="KW-0804">Transcription</keyword>
<sequence>MGSPKRTTIYDVAREAGVAASTVSRAFSNPRRVNAVTRGHVHAAAERLGYRPSPLASALQSGRTATIAMLVPDITNPHFFGAIRGAEGRARQADLTFILSNTEESAAKEQDQIERLSRSVDGFVLAASRLPGGAVADLARDHNLALVNREVEGIPSAVVDNDSGSGQIVDHLASLGHRSLVYLSGPEQSWSAGRRWNALRSAASEHGMAAERLGPFPPMTDAGGAAADAALARDATALVAHNDLLAIGVLKRLAERGVAVPEEASVVGYDDIFGADLCVPALTTLAGPGDRAGRAAVELLLRGGSRSGTLTDPHRVVLPSHLVIRESTGPAPVTGHSRRLLH</sequence>
<evidence type="ECO:0000259" key="5">
    <source>
        <dbReference type="PROSITE" id="PS50932"/>
    </source>
</evidence>
<keyword evidence="2" id="KW-0805">Transcription regulation</keyword>
<dbReference type="SUPFAM" id="SSF47413">
    <property type="entry name" value="lambda repressor-like DNA-binding domains"/>
    <property type="match status" value="1"/>
</dbReference>
<dbReference type="EMBL" id="JADBGI010000010">
    <property type="protein sequence ID" value="MBE2999742.1"/>
    <property type="molecule type" value="Genomic_DNA"/>
</dbReference>
<dbReference type="PANTHER" id="PTHR30146:SF148">
    <property type="entry name" value="HTH-TYPE TRANSCRIPTIONAL REPRESSOR PURR-RELATED"/>
    <property type="match status" value="1"/>
</dbReference>
<dbReference type="InterPro" id="IPR010982">
    <property type="entry name" value="Lambda_DNA-bd_dom_sf"/>
</dbReference>
<dbReference type="InterPro" id="IPR028082">
    <property type="entry name" value="Peripla_BP_I"/>
</dbReference>
<dbReference type="CDD" id="cd06267">
    <property type="entry name" value="PBP1_LacI_sugar_binding-like"/>
    <property type="match status" value="1"/>
</dbReference>
<dbReference type="PANTHER" id="PTHR30146">
    <property type="entry name" value="LACI-RELATED TRANSCRIPTIONAL REPRESSOR"/>
    <property type="match status" value="1"/>
</dbReference>
<dbReference type="SUPFAM" id="SSF53822">
    <property type="entry name" value="Periplasmic binding protein-like I"/>
    <property type="match status" value="1"/>
</dbReference>
<name>A0ABR9P7B6_9ACTN</name>
<feature type="domain" description="HTH lacI-type" evidence="5">
    <location>
        <begin position="7"/>
        <end position="61"/>
    </location>
</feature>
<dbReference type="Gene3D" id="1.10.260.40">
    <property type="entry name" value="lambda repressor-like DNA-binding domains"/>
    <property type="match status" value="1"/>
</dbReference>
<dbReference type="Pfam" id="PF13377">
    <property type="entry name" value="Peripla_BP_3"/>
    <property type="match status" value="1"/>
</dbReference>
<keyword evidence="3 6" id="KW-0238">DNA-binding</keyword>
<protein>
    <submittedName>
        <fullName evidence="6">LacI family DNA-binding transcriptional regulator</fullName>
    </submittedName>
</protein>
<comment type="caution">
    <text evidence="6">The sequence shown here is derived from an EMBL/GenBank/DDBJ whole genome shotgun (WGS) entry which is preliminary data.</text>
</comment>
<dbReference type="RefSeq" id="WP_193122365.1">
    <property type="nucleotide sequence ID" value="NZ_JADBGI010000010.1"/>
</dbReference>
<dbReference type="Gene3D" id="3.40.50.2300">
    <property type="match status" value="2"/>
</dbReference>
<evidence type="ECO:0000256" key="2">
    <source>
        <dbReference type="ARBA" id="ARBA00023015"/>
    </source>
</evidence>
<dbReference type="GO" id="GO:0003677">
    <property type="term" value="F:DNA binding"/>
    <property type="evidence" value="ECO:0007669"/>
    <property type="project" value="UniProtKB-KW"/>
</dbReference>
<reference evidence="6 7" key="1">
    <citation type="submission" date="2020-09" db="EMBL/GenBank/DDBJ databases">
        <title>Diversity and distribution of actinomycetes associated with coral in the coast of Hainan.</title>
        <authorList>
            <person name="Li F."/>
        </authorList>
    </citation>
    <scope>NUCLEOTIDE SEQUENCE [LARGE SCALE GENOMIC DNA]</scope>
    <source>
        <strain evidence="6 7">HNM0947</strain>
    </source>
</reference>
<dbReference type="InterPro" id="IPR000843">
    <property type="entry name" value="HTH_LacI"/>
</dbReference>
<organism evidence="6 7">
    <name type="scientific">Nocardiopsis coralli</name>
    <dbReference type="NCBI Taxonomy" id="2772213"/>
    <lineage>
        <taxon>Bacteria</taxon>
        <taxon>Bacillati</taxon>
        <taxon>Actinomycetota</taxon>
        <taxon>Actinomycetes</taxon>
        <taxon>Streptosporangiales</taxon>
        <taxon>Nocardiopsidaceae</taxon>
        <taxon>Nocardiopsis</taxon>
    </lineage>
</organism>
<keyword evidence="1" id="KW-0678">Repressor</keyword>
<dbReference type="SMART" id="SM00354">
    <property type="entry name" value="HTH_LACI"/>
    <property type="match status" value="1"/>
</dbReference>
<accession>A0ABR9P7B6</accession>
<evidence type="ECO:0000256" key="3">
    <source>
        <dbReference type="ARBA" id="ARBA00023125"/>
    </source>
</evidence>
<evidence type="ECO:0000313" key="7">
    <source>
        <dbReference type="Proteomes" id="UP000806528"/>
    </source>
</evidence>
<proteinExistence type="predicted"/>
<evidence type="ECO:0000256" key="4">
    <source>
        <dbReference type="ARBA" id="ARBA00023163"/>
    </source>
</evidence>